<evidence type="ECO:0008006" key="3">
    <source>
        <dbReference type="Google" id="ProtNLM"/>
    </source>
</evidence>
<evidence type="ECO:0000313" key="1">
    <source>
        <dbReference type="EMBL" id="EEP69107.1"/>
    </source>
</evidence>
<proteinExistence type="predicted"/>
<dbReference type="AlphaFoldDB" id="C4GFV2"/>
<keyword evidence="2" id="KW-1185">Reference proteome</keyword>
<dbReference type="Pfam" id="PF09950">
    <property type="entry name" value="Major_capside"/>
    <property type="match status" value="1"/>
</dbReference>
<reference evidence="1" key="1">
    <citation type="submission" date="2009-04" db="EMBL/GenBank/DDBJ databases">
        <authorList>
            <person name="Weinstock G."/>
            <person name="Sodergren E."/>
            <person name="Clifton S."/>
            <person name="Fulton L."/>
            <person name="Fulton B."/>
            <person name="Courtney L."/>
            <person name="Fronick C."/>
            <person name="Harrison M."/>
            <person name="Strong C."/>
            <person name="Farmer C."/>
            <person name="Delahaunty K."/>
            <person name="Markovic C."/>
            <person name="Hall O."/>
            <person name="Minx P."/>
            <person name="Tomlinson C."/>
            <person name="Mitreva M."/>
            <person name="Nelson J."/>
            <person name="Hou S."/>
            <person name="Wollam A."/>
            <person name="Pepin K.H."/>
            <person name="Johnson M."/>
            <person name="Bhonagiri V."/>
            <person name="Nash W.E."/>
            <person name="Warren W."/>
            <person name="Chinwalla A."/>
            <person name="Mardis E.R."/>
            <person name="Wilson R.K."/>
        </authorList>
    </citation>
    <scope>NUCLEOTIDE SEQUENCE [LARGE SCALE GENOMIC DNA]</scope>
    <source>
        <strain evidence="1">ATCC 51147</strain>
    </source>
</reference>
<protein>
    <recommendedName>
        <fullName evidence="3">DUF2184 domain-containing protein</fullName>
    </recommendedName>
</protein>
<dbReference type="HOGENOM" id="CLU_065140_0_0_4"/>
<dbReference type="PIRSF" id="PIRSF029202">
    <property type="entry name" value="UCP029202"/>
    <property type="match status" value="1"/>
</dbReference>
<organism evidence="1 2">
    <name type="scientific">Kingella oralis ATCC 51147</name>
    <dbReference type="NCBI Taxonomy" id="629741"/>
    <lineage>
        <taxon>Bacteria</taxon>
        <taxon>Pseudomonadati</taxon>
        <taxon>Pseudomonadota</taxon>
        <taxon>Betaproteobacteria</taxon>
        <taxon>Neisseriales</taxon>
        <taxon>Neisseriaceae</taxon>
        <taxon>Kingella</taxon>
    </lineage>
</organism>
<gene>
    <name evidence="1" type="ORF">GCWU000324_01019</name>
</gene>
<sequence length="324" mass="35225">MMMQKHLHYDEAEKSVIAQFAQSTGNAMREDESVFAARELDFVKAKIYEKKRPPMLGLGLVPIASDVPEYAETVVYKTYDTVGMAKIVANYADDLPRADVLGTEHTVRVKTVADSYGFNIMELKASAGLGTNLPTRKGEAARRAIEVKLNKVAMVGDAEYGLYGMTTHPNIGVTTLPSGKAWAQATGAEIIADLDALWNAVRLQSKGVHTPNRLVVASTLHALLTSKIYTEAHGITVWEFFGKKHPSLQLVEAPEFDGAGAGGKHLLFIGEFDAENMSHELPMAFNQMEAQARGLEVVVPCYARTAGVVVHYPLAFSKCEIAAA</sequence>
<comment type="caution">
    <text evidence="1">The sequence shown here is derived from an EMBL/GenBank/DDBJ whole genome shotgun (WGS) entry which is preliminary data.</text>
</comment>
<accession>C4GFV2</accession>
<name>C4GFV2_9NEIS</name>
<dbReference type="STRING" id="629741.GCWU000324_01019"/>
<evidence type="ECO:0000313" key="2">
    <source>
        <dbReference type="Proteomes" id="UP000003009"/>
    </source>
</evidence>
<dbReference type="Gene3D" id="3.30.2400.30">
    <property type="match status" value="1"/>
</dbReference>
<dbReference type="InterPro" id="IPR020049">
    <property type="entry name" value="Major_capsid-like"/>
</dbReference>
<dbReference type="EMBL" id="ACJW02000002">
    <property type="protein sequence ID" value="EEP69107.1"/>
    <property type="molecule type" value="Genomic_DNA"/>
</dbReference>
<dbReference type="Proteomes" id="UP000003009">
    <property type="component" value="Unassembled WGS sequence"/>
</dbReference>